<accession>A0ACC1KF02</accession>
<name>A0ACC1KF02_9FUNG</name>
<dbReference type="Proteomes" id="UP001140066">
    <property type="component" value="Unassembled WGS sequence"/>
</dbReference>
<proteinExistence type="predicted"/>
<keyword evidence="2" id="KW-1185">Reference proteome</keyword>
<reference evidence="1" key="1">
    <citation type="submission" date="2022-07" db="EMBL/GenBank/DDBJ databases">
        <title>Phylogenomic reconstructions and comparative analyses of Kickxellomycotina fungi.</title>
        <authorList>
            <person name="Reynolds N.K."/>
            <person name="Stajich J.E."/>
            <person name="Barry K."/>
            <person name="Grigoriev I.V."/>
            <person name="Crous P."/>
            <person name="Smith M.E."/>
        </authorList>
    </citation>
    <scope>NUCLEOTIDE SEQUENCE</scope>
    <source>
        <strain evidence="1">BCRC 34191</strain>
    </source>
</reference>
<dbReference type="EMBL" id="JANBUK010000707">
    <property type="protein sequence ID" value="KAJ2788965.1"/>
    <property type="molecule type" value="Genomic_DNA"/>
</dbReference>
<sequence>MKIGALLPDGSHEHSTFVPTIQREAYLWIGVIDIFLFGVSTVLFIYRGHTALDINAHAVLLTSIGSFTILVVNTCFLFQFVWPGNFPCFIILWCAYPGVMLWMSCTMARALRLYVLSYRNMQKLKERNRPGQLTAAHLYGTGIVKDTDSDMDDVESTYNINNTRLAAAAAAAAAQGGMGGPAAGVHARPTFWQKRRAAVRNWCNREMMLLTERRLVYYTLVSTLFAVIICSIIQALTKDLSIVPMRYSRCPVGVWEYFPLYSLTALYCLVLTPVIVYHIWPIKDAFGIRHDILLNNLFTFVCIAMFMVQTNRGFGVDDPFWDSFLWCALLFNMSQFTSVIIPLIRSYRQSDIFTWSDSSGRNASKELFYRVLNHPEMFRLLKVYSAANFCTEVTLFLEEYQVLKANAVRFYNMDEPDFKVDETGATRLTPDDDGPATSAAAHLSAISRPDLTANGSSTWAGAHHQYAGALSHSPEIMVANLHSEKDAMRMHLNGKHGDLESNPDTIITVGDGASVNDADYSDKAAIVSRSGDTGASSGLRIHVSPVPVASDSAMDRSQLGGIWGMFKKNKNRSEPAPAPAIATNEDDEGGEGSNGLIKPSNAAILAIGGAAIGDLPQRRNSRGEEVMIVSSIPPFTPVRYTIMPTLMQTPAWLHRKVNINAFKVLPFTLRGDYYGFYSTFIAQGATLQINIDGRIAETITRLVHSQQYTIDMMDEAHSEVLQLLYDNIFKKFVRVHHRDLINIISAGNIIGGVLAVTTVVLLMGSGVGYLLYRRYAKKRAALDEKAAMSDSISEAKTLV</sequence>
<evidence type="ECO:0000313" key="1">
    <source>
        <dbReference type="EMBL" id="KAJ2788965.1"/>
    </source>
</evidence>
<protein>
    <submittedName>
        <fullName evidence="1">Uncharacterized protein</fullName>
    </submittedName>
</protein>
<comment type="caution">
    <text evidence="1">The sequence shown here is derived from an EMBL/GenBank/DDBJ whole genome shotgun (WGS) entry which is preliminary data.</text>
</comment>
<organism evidence="1 2">
    <name type="scientific">Coemansia linderi</name>
    <dbReference type="NCBI Taxonomy" id="2663919"/>
    <lineage>
        <taxon>Eukaryota</taxon>
        <taxon>Fungi</taxon>
        <taxon>Fungi incertae sedis</taxon>
        <taxon>Zoopagomycota</taxon>
        <taxon>Kickxellomycotina</taxon>
        <taxon>Kickxellomycetes</taxon>
        <taxon>Kickxellales</taxon>
        <taxon>Kickxellaceae</taxon>
        <taxon>Coemansia</taxon>
    </lineage>
</organism>
<gene>
    <name evidence="1" type="ORF">GGI18_002667</name>
</gene>
<evidence type="ECO:0000313" key="2">
    <source>
        <dbReference type="Proteomes" id="UP001140066"/>
    </source>
</evidence>